<accession>A0A9P4I9Y3</accession>
<dbReference type="PANTHER" id="PTHR37534">
    <property type="entry name" value="TRANSCRIPTIONAL ACTIVATOR PROTEIN UGA3"/>
    <property type="match status" value="1"/>
</dbReference>
<organism evidence="4 5">
    <name type="scientific">Rhizodiscina lignyota</name>
    <dbReference type="NCBI Taxonomy" id="1504668"/>
    <lineage>
        <taxon>Eukaryota</taxon>
        <taxon>Fungi</taxon>
        <taxon>Dikarya</taxon>
        <taxon>Ascomycota</taxon>
        <taxon>Pezizomycotina</taxon>
        <taxon>Dothideomycetes</taxon>
        <taxon>Pleosporomycetidae</taxon>
        <taxon>Aulographales</taxon>
        <taxon>Rhizodiscinaceae</taxon>
        <taxon>Rhizodiscina</taxon>
    </lineage>
</organism>
<evidence type="ECO:0000256" key="1">
    <source>
        <dbReference type="ARBA" id="ARBA00004123"/>
    </source>
</evidence>
<dbReference type="Proteomes" id="UP000799772">
    <property type="component" value="Unassembled WGS sequence"/>
</dbReference>
<keyword evidence="2" id="KW-0539">Nucleus</keyword>
<evidence type="ECO:0000256" key="2">
    <source>
        <dbReference type="ARBA" id="ARBA00023242"/>
    </source>
</evidence>
<gene>
    <name evidence="4" type="ORF">NA57DRAFT_78939</name>
</gene>
<keyword evidence="5" id="KW-1185">Reference proteome</keyword>
<feature type="compositionally biased region" description="Low complexity" evidence="3">
    <location>
        <begin position="26"/>
        <end position="37"/>
    </location>
</feature>
<reference evidence="4" key="1">
    <citation type="journal article" date="2020" name="Stud. Mycol.">
        <title>101 Dothideomycetes genomes: a test case for predicting lifestyles and emergence of pathogens.</title>
        <authorList>
            <person name="Haridas S."/>
            <person name="Albert R."/>
            <person name="Binder M."/>
            <person name="Bloem J."/>
            <person name="Labutti K."/>
            <person name="Salamov A."/>
            <person name="Andreopoulos B."/>
            <person name="Baker S."/>
            <person name="Barry K."/>
            <person name="Bills G."/>
            <person name="Bluhm B."/>
            <person name="Cannon C."/>
            <person name="Castanera R."/>
            <person name="Culley D."/>
            <person name="Daum C."/>
            <person name="Ezra D."/>
            <person name="Gonzalez J."/>
            <person name="Henrissat B."/>
            <person name="Kuo A."/>
            <person name="Liang C."/>
            <person name="Lipzen A."/>
            <person name="Lutzoni F."/>
            <person name="Magnuson J."/>
            <person name="Mondo S."/>
            <person name="Nolan M."/>
            <person name="Ohm R."/>
            <person name="Pangilinan J."/>
            <person name="Park H.-J."/>
            <person name="Ramirez L."/>
            <person name="Alfaro M."/>
            <person name="Sun H."/>
            <person name="Tritt A."/>
            <person name="Yoshinaga Y."/>
            <person name="Zwiers L.-H."/>
            <person name="Turgeon B."/>
            <person name="Goodwin S."/>
            <person name="Spatafora J."/>
            <person name="Crous P."/>
            <person name="Grigoriev I."/>
        </authorList>
    </citation>
    <scope>NUCLEOTIDE SEQUENCE</scope>
    <source>
        <strain evidence="4">CBS 133067</strain>
    </source>
</reference>
<evidence type="ECO:0000256" key="3">
    <source>
        <dbReference type="SAM" id="MobiDB-lite"/>
    </source>
</evidence>
<dbReference type="GO" id="GO:0005634">
    <property type="term" value="C:nucleus"/>
    <property type="evidence" value="ECO:0007669"/>
    <property type="project" value="UniProtKB-SubCell"/>
</dbReference>
<evidence type="ECO:0000313" key="5">
    <source>
        <dbReference type="Proteomes" id="UP000799772"/>
    </source>
</evidence>
<proteinExistence type="predicted"/>
<feature type="region of interest" description="Disordered" evidence="3">
    <location>
        <begin position="1"/>
        <end position="55"/>
    </location>
</feature>
<protein>
    <recommendedName>
        <fullName evidence="6">Fungal-specific transcription factor domain-containing protein</fullName>
    </recommendedName>
</protein>
<comment type="caution">
    <text evidence="4">The sequence shown here is derived from an EMBL/GenBank/DDBJ whole genome shotgun (WGS) entry which is preliminary data.</text>
</comment>
<name>A0A9P4I9Y3_9PEZI</name>
<dbReference type="GO" id="GO:0000976">
    <property type="term" value="F:transcription cis-regulatory region binding"/>
    <property type="evidence" value="ECO:0007669"/>
    <property type="project" value="TreeGrafter"/>
</dbReference>
<feature type="compositionally biased region" description="Polar residues" evidence="3">
    <location>
        <begin position="38"/>
        <end position="55"/>
    </location>
</feature>
<dbReference type="GO" id="GO:0045944">
    <property type="term" value="P:positive regulation of transcription by RNA polymerase II"/>
    <property type="evidence" value="ECO:0007669"/>
    <property type="project" value="TreeGrafter"/>
</dbReference>
<sequence>MPSGPPSSSRQLSSPVSQCAGLAEDATISATITSTSSNQAEPVSNPDSENTTTSERFLDDATELMTPDMQAWGEDMNPTLISLQSPQLVDVPSPPAGTHSEDDSAHELDSISTSVVNGIIAQALPTPGGQNNIGSELAIHALESGPSEAFIALPETASSYSGPLRGRDIHVIYQAPQYLSDSPERTTLLFHHQTSGILSIQDEQTNNPWRTLIWPLAQDHQALYHAIAAMTCLHMGKTQPQLHTQGIEHAQRSIQATMADIHNGNVSLDAALASSLALGFAETWDHKLSSTGFDHIKGAKFLIQQAISRHQSTPRLAEDLARLSFLAITWIYMDVIARFTSANAVTSTDLELMAACASITCHPSQLQLDPLMGCAVTLFPTIGRVADLIRRVRQRKAKASSLTITSEAVALKAIIESWVPKLQDVGEPDLNTSDSVQTAEAYRWATLLLLHQAVPELPRKYSIHDLAQKALLYLATIPPTSRTILLHLFPLMAAGCEVVDEEDRTWVRKRWQLMSRRMITGIVDRCASVTAEVWRRRDEYLSSYIAKSKESALATDSADSTGCHTFEELTGVDAANSGSSWVRLALGTPVGVENAEYAVKSELHWMQVMKSWNWEVMLG</sequence>
<dbReference type="InterPro" id="IPR021858">
    <property type="entry name" value="Fun_TF"/>
</dbReference>
<dbReference type="AlphaFoldDB" id="A0A9P4I9Y3"/>
<evidence type="ECO:0000313" key="4">
    <source>
        <dbReference type="EMBL" id="KAF2096168.1"/>
    </source>
</evidence>
<dbReference type="EMBL" id="ML978130">
    <property type="protein sequence ID" value="KAF2096168.1"/>
    <property type="molecule type" value="Genomic_DNA"/>
</dbReference>
<dbReference type="Pfam" id="PF11951">
    <property type="entry name" value="Fungal_trans_2"/>
    <property type="match status" value="1"/>
</dbReference>
<dbReference type="PANTHER" id="PTHR37534:SF47">
    <property type="entry name" value="ZN(2)-C6 FUNGAL-TYPE DOMAIN-CONTAINING PROTEIN"/>
    <property type="match status" value="1"/>
</dbReference>
<dbReference type="OrthoDB" id="3886144at2759"/>
<feature type="compositionally biased region" description="Low complexity" evidence="3">
    <location>
        <begin position="1"/>
        <end position="17"/>
    </location>
</feature>
<evidence type="ECO:0008006" key="6">
    <source>
        <dbReference type="Google" id="ProtNLM"/>
    </source>
</evidence>
<dbReference type="GO" id="GO:0003700">
    <property type="term" value="F:DNA-binding transcription factor activity"/>
    <property type="evidence" value="ECO:0007669"/>
    <property type="project" value="TreeGrafter"/>
</dbReference>
<comment type="subcellular location">
    <subcellularLocation>
        <location evidence="1">Nucleus</location>
    </subcellularLocation>
</comment>